<dbReference type="InterPro" id="IPR038718">
    <property type="entry name" value="SNF2-like_sf"/>
</dbReference>
<evidence type="ECO:0000256" key="4">
    <source>
        <dbReference type="ARBA" id="ARBA00022741"/>
    </source>
</evidence>
<dbReference type="Proteomes" id="UP000663877">
    <property type="component" value="Unassembled WGS sequence"/>
</dbReference>
<evidence type="ECO:0000256" key="12">
    <source>
        <dbReference type="ARBA" id="ARBA00023242"/>
    </source>
</evidence>
<dbReference type="EMBL" id="CAJNOI010000058">
    <property type="protein sequence ID" value="CAF0966096.1"/>
    <property type="molecule type" value="Genomic_DNA"/>
</dbReference>
<feature type="compositionally biased region" description="Low complexity" evidence="14">
    <location>
        <begin position="1802"/>
        <end position="1824"/>
    </location>
</feature>
<protein>
    <recommendedName>
        <fullName evidence="21">DNA helicase</fullName>
    </recommendedName>
</protein>
<dbReference type="Gene3D" id="3.40.50.300">
    <property type="entry name" value="P-loop containing nucleotide triphosphate hydrolases"/>
    <property type="match status" value="1"/>
</dbReference>
<feature type="compositionally biased region" description="Polar residues" evidence="14">
    <location>
        <begin position="298"/>
        <end position="311"/>
    </location>
</feature>
<organism evidence="18 20">
    <name type="scientific">Adineta steineri</name>
    <dbReference type="NCBI Taxonomy" id="433720"/>
    <lineage>
        <taxon>Eukaryota</taxon>
        <taxon>Metazoa</taxon>
        <taxon>Spiralia</taxon>
        <taxon>Gnathifera</taxon>
        <taxon>Rotifera</taxon>
        <taxon>Eurotatoria</taxon>
        <taxon>Bdelloidea</taxon>
        <taxon>Adinetida</taxon>
        <taxon>Adinetidae</taxon>
        <taxon>Adineta</taxon>
    </lineage>
</organism>
<dbReference type="CDD" id="cd18666">
    <property type="entry name" value="CD1_tandem_CHD1-2_like"/>
    <property type="match status" value="1"/>
</dbReference>
<dbReference type="SUPFAM" id="SSF52540">
    <property type="entry name" value="P-loop containing nucleoside triphosphate hydrolases"/>
    <property type="match status" value="2"/>
</dbReference>
<dbReference type="Gene3D" id="3.40.50.10810">
    <property type="entry name" value="Tandem AAA-ATPase domain"/>
    <property type="match status" value="1"/>
</dbReference>
<evidence type="ECO:0000256" key="6">
    <source>
        <dbReference type="ARBA" id="ARBA00022806"/>
    </source>
</evidence>
<feature type="compositionally biased region" description="Basic and acidic residues" evidence="14">
    <location>
        <begin position="1628"/>
        <end position="1637"/>
    </location>
</feature>
<dbReference type="SMART" id="SM00298">
    <property type="entry name" value="CHROMO"/>
    <property type="match status" value="2"/>
</dbReference>
<keyword evidence="4" id="KW-0547">Nucleotide-binding</keyword>
<dbReference type="Pfam" id="PF13907">
    <property type="entry name" value="CHD1-like_C"/>
    <property type="match status" value="1"/>
</dbReference>
<feature type="compositionally biased region" description="Polar residues" evidence="14">
    <location>
        <begin position="1674"/>
        <end position="1685"/>
    </location>
</feature>
<dbReference type="GO" id="GO:0016887">
    <property type="term" value="F:ATP hydrolysis activity"/>
    <property type="evidence" value="ECO:0007669"/>
    <property type="project" value="TreeGrafter"/>
</dbReference>
<dbReference type="InterPro" id="IPR056302">
    <property type="entry name" value="CHD1-2/Hrp3_HTH"/>
</dbReference>
<dbReference type="Gene3D" id="2.40.50.40">
    <property type="match status" value="2"/>
</dbReference>
<feature type="region of interest" description="Disordered" evidence="14">
    <location>
        <begin position="1866"/>
        <end position="1909"/>
    </location>
</feature>
<feature type="region of interest" description="Disordered" evidence="14">
    <location>
        <begin position="1401"/>
        <end position="1501"/>
    </location>
</feature>
<evidence type="ECO:0000259" key="17">
    <source>
        <dbReference type="PROSITE" id="PS51194"/>
    </source>
</evidence>
<feature type="compositionally biased region" description="Polar residues" evidence="14">
    <location>
        <begin position="1"/>
        <end position="16"/>
    </location>
</feature>
<evidence type="ECO:0000256" key="7">
    <source>
        <dbReference type="ARBA" id="ARBA00022840"/>
    </source>
</evidence>
<reference evidence="18" key="1">
    <citation type="submission" date="2021-02" db="EMBL/GenBank/DDBJ databases">
        <authorList>
            <person name="Nowell W R."/>
        </authorList>
    </citation>
    <scope>NUCLEOTIDE SEQUENCE</scope>
</reference>
<dbReference type="InterPro" id="IPR023779">
    <property type="entry name" value="Chromodomain_CS"/>
</dbReference>
<feature type="domain" description="Helicase ATP-binding" evidence="16">
    <location>
        <begin position="555"/>
        <end position="726"/>
    </location>
</feature>
<dbReference type="GO" id="GO:0003682">
    <property type="term" value="F:chromatin binding"/>
    <property type="evidence" value="ECO:0007669"/>
    <property type="project" value="TreeGrafter"/>
</dbReference>
<keyword evidence="5" id="KW-0378">Hydrolase</keyword>
<evidence type="ECO:0000256" key="10">
    <source>
        <dbReference type="ARBA" id="ARBA00023125"/>
    </source>
</evidence>
<proteinExistence type="inferred from homology"/>
<dbReference type="InterPro" id="IPR000330">
    <property type="entry name" value="SNF2_N"/>
</dbReference>
<feature type="compositionally biased region" description="Pro residues" evidence="14">
    <location>
        <begin position="1825"/>
        <end position="1844"/>
    </location>
</feature>
<name>A0A814DRS9_9BILA</name>
<dbReference type="GO" id="GO:0003677">
    <property type="term" value="F:DNA binding"/>
    <property type="evidence" value="ECO:0007669"/>
    <property type="project" value="UniProtKB-KW"/>
</dbReference>
<dbReference type="Proteomes" id="UP000663832">
    <property type="component" value="Unassembled WGS sequence"/>
</dbReference>
<feature type="compositionally biased region" description="Basic and acidic residues" evidence="14">
    <location>
        <begin position="1484"/>
        <end position="1497"/>
    </location>
</feature>
<dbReference type="InterPro" id="IPR040793">
    <property type="entry name" value="CDH1_2_SANT_HL1"/>
</dbReference>
<feature type="compositionally biased region" description="Low complexity" evidence="14">
    <location>
        <begin position="1869"/>
        <end position="1909"/>
    </location>
</feature>
<feature type="region of interest" description="Disordered" evidence="14">
    <location>
        <begin position="1595"/>
        <end position="1844"/>
    </location>
</feature>
<evidence type="ECO:0000259" key="15">
    <source>
        <dbReference type="PROSITE" id="PS50013"/>
    </source>
</evidence>
<feature type="region of interest" description="Disordered" evidence="14">
    <location>
        <begin position="1247"/>
        <end position="1269"/>
    </location>
</feature>
<evidence type="ECO:0000256" key="5">
    <source>
        <dbReference type="ARBA" id="ARBA00022801"/>
    </source>
</evidence>
<dbReference type="Pfam" id="PF23588">
    <property type="entry name" value="HTH_CHD1_Hrp3"/>
    <property type="match status" value="1"/>
</dbReference>
<keyword evidence="6" id="KW-0347">Helicase</keyword>
<dbReference type="SMART" id="SM00487">
    <property type="entry name" value="DEXDc"/>
    <property type="match status" value="1"/>
</dbReference>
<feature type="compositionally biased region" description="Basic residues" evidence="14">
    <location>
        <begin position="159"/>
        <end position="169"/>
    </location>
</feature>
<dbReference type="Pfam" id="PF00176">
    <property type="entry name" value="SNF2-rel_dom"/>
    <property type="match status" value="1"/>
</dbReference>
<dbReference type="Gene3D" id="1.10.10.60">
    <property type="entry name" value="Homeodomain-like"/>
    <property type="match status" value="1"/>
</dbReference>
<dbReference type="GO" id="GO:0000785">
    <property type="term" value="C:chromatin"/>
    <property type="evidence" value="ECO:0007669"/>
    <property type="project" value="TreeGrafter"/>
</dbReference>
<dbReference type="SMART" id="SM00490">
    <property type="entry name" value="HELICc"/>
    <property type="match status" value="1"/>
</dbReference>
<feature type="compositionally biased region" description="Low complexity" evidence="14">
    <location>
        <begin position="183"/>
        <end position="211"/>
    </location>
</feature>
<feature type="compositionally biased region" description="Polar residues" evidence="14">
    <location>
        <begin position="1599"/>
        <end position="1608"/>
    </location>
</feature>
<dbReference type="PROSITE" id="PS00598">
    <property type="entry name" value="CHROMO_1"/>
    <property type="match status" value="2"/>
</dbReference>
<dbReference type="InterPro" id="IPR001650">
    <property type="entry name" value="Helicase_C-like"/>
</dbReference>
<dbReference type="InterPro" id="IPR025260">
    <property type="entry name" value="CHD1-like_C"/>
</dbReference>
<evidence type="ECO:0008006" key="21">
    <source>
        <dbReference type="Google" id="ProtNLM"/>
    </source>
</evidence>
<keyword evidence="20" id="KW-1185">Reference proteome</keyword>
<dbReference type="Pfam" id="PF18375">
    <property type="entry name" value="CDH1_2_SANT_HL1"/>
    <property type="match status" value="1"/>
</dbReference>
<gene>
    <name evidence="19" type="ORF">BJG266_LOCUS14081</name>
    <name evidence="18" type="ORF">QVE165_LOCUS12669</name>
</gene>
<dbReference type="InterPro" id="IPR049730">
    <property type="entry name" value="SNF2/RAD54-like_C"/>
</dbReference>
<dbReference type="SUPFAM" id="SSF54160">
    <property type="entry name" value="Chromo domain-like"/>
    <property type="match status" value="2"/>
</dbReference>
<feature type="compositionally biased region" description="Basic and acidic residues" evidence="14">
    <location>
        <begin position="91"/>
        <end position="100"/>
    </location>
</feature>
<evidence type="ECO:0000313" key="18">
    <source>
        <dbReference type="EMBL" id="CAF0959395.1"/>
    </source>
</evidence>
<evidence type="ECO:0000256" key="8">
    <source>
        <dbReference type="ARBA" id="ARBA00022853"/>
    </source>
</evidence>
<dbReference type="SMART" id="SM01176">
    <property type="entry name" value="DUF4208"/>
    <property type="match status" value="1"/>
</dbReference>
<feature type="compositionally biased region" description="Low complexity" evidence="14">
    <location>
        <begin position="1686"/>
        <end position="1698"/>
    </location>
</feature>
<dbReference type="GO" id="GO:0004386">
    <property type="term" value="F:helicase activity"/>
    <property type="evidence" value="ECO:0007669"/>
    <property type="project" value="UniProtKB-KW"/>
</dbReference>
<dbReference type="CDD" id="cd18793">
    <property type="entry name" value="SF2_C_SNF"/>
    <property type="match status" value="1"/>
</dbReference>
<sequence length="1909" mass="219861">MFRNSNTQHLLNSDYRTTLDHQLNDDDESNPIEQNSSLSHFISSNTRIDDDEEDEPLLSRQRNSQKQTTTTTTTTTETKKNENDSNSSDESEQRQERLSDSDDVEEPSEQDDDEDEEEEPSEDDDDEDDDEDDDDDDDDFDDKRKSRPKSKRGFGQAKTKSKTQTKRSKSATNNASSRKRQRTSSSTSFASVSKKPRRQQSSAGGNSSTSANKRKIRRTAASNPINYHEESDDDNGQARRKAKKQQRNSSSNSDSDDDQNSNNDDESNSNEYHQQTKTNLITDLELNTAKRQTKVRTSDNLSSSGEGTTLITDEPSSEVIEKVLKVRFGRKDATGPSTTIYNIDEFGDPNANYNGDDETQADGEQQFLIKWKNWSHLHNTWESRSSLQQSHVKNSRILENFLKQHDQTRAWRRENLNMDEIELFECQQELADTALSGYQQVERIIAHEKNREQDNTYDYLCKWDGLQYSECTWEDGNLISKRFQSKIDEYNVRLTQQTEDLQLQQQQTNSGSGRKKSAIIRPRFAPITVQPLYLAPEETEFKLRDYQLEGLNWLAHSWCKQNSVILADEMGLGKTIQTISFLSYVYEEHGVHGPFLIAVPLSTIQGWTQEFHRWAPQMNTIVYLGDMVSREKIRHFEMYASGNKKQLKFHALLTTYDFLLKDSKYLSSISWNCILIDEAHRLKNDDSMLYRTLIQFESQHRILITGTPLQNSLKELWSLLHFIMPNYFDDWNNFDSKYSSLLTTNDTSTVKRSGELHKELEPFLLRRVKRDVEKSLPAKVEQILRVEMTRIQKQYYKWILTRNYRALTNERGGNLPSFINIMMELKKCANHAFFVKRDDENNATLDEIIKGSGKLLLLDKLLLKLRASDHRVLIFSQMVKMLNILAEYCKLRRFPFQRLDGSMKGEIRRQALNSFNREGSDDFIFLLSTRAGGLGINLATADTVIIYDSDWNPQNDLQAQARAHRIGQKKQVNIYRLVAKQSVEETIIERAKQKMVLDHLVIQRMDTTGRNAFQNLNNTSTTTSSTTDNRPLTKEELNTIIKFGAEDLFKENSTNEEGSIEEESQKIDIDEILRRAETRQDDDSSLRNSSEDLLSQFKIANIQTMEDDIIEPTQIVNRNKSWKDIIPESERQKFDDECLAELTAALPPRSRKRVELFNSTSELDNNNNNNNNNSNRCSHIDMILNEFTTNEIRRFIKSFKKFSDPLHRLDLITMDAELEDKSRQDIEELANHLYNECLLAVQHINESSPTTNNQSSLSPKDEQTSSTTANQREKIATIRLHNVTINAIQLINSIRDFEPLKKLFLSNNEQRKSVLFPSGIKIKPVNWSCTWTLEDDKALLRGIYEYGYSNWEQIKMEPELGLSSKILLDDKQLKPQANHLQTRADYLLRLLKQYYENPLNKKKDIGNKKKPSVTSVPPKKTKTTTAEDNNNGPNSSKRKGRTNGPPTTNSDKYPKSKEIIENSSGDEDMTTNKSTKKKPTNANTEEKGSKVPKKEEENASNDMFRQCKELLRPVKKWFSRLDAPEDAFDSHDDYTREFEKCLLKIGDQIETVLNTKTNDDYQTYRHHLWTFVSKFTTKLTDSQLRKNYRTFVKKRSEESLSSSHTQKPSQYQQSQQHNQYNQSNIKNRQSEQDETYRKAGWGSSSQSNNSTSSTTNKNNNRDIKDSRLKHASTMPLTKSSRSEQLNNTIGSTNTGTTSDYDTHHHHQFDRNRHHSSGNNNNNNNNNNNTTRRSYHDPTGDTSSEYRSNYHRDRDRDRDNNASRGPRRYDSVPSRYDQSSYNNRSSFQSNFSQPPPPFDDTRSSSSSNRSGGNNTNNNKNRSSQNAPPPPPPPQPLLPPPLPPSIAGPELFQSIYLQYYDMYMQQATGLSSSQSSTTNSISPNSYADMAAAYARQQTQTQPPPASQSSKQ</sequence>
<feature type="compositionally biased region" description="Polar residues" evidence="14">
    <location>
        <begin position="271"/>
        <end position="281"/>
    </location>
</feature>
<dbReference type="InterPro" id="IPR000953">
    <property type="entry name" value="Chromo/chromo_shadow_dom"/>
</dbReference>
<evidence type="ECO:0000256" key="1">
    <source>
        <dbReference type="ARBA" id="ARBA00004123"/>
    </source>
</evidence>
<keyword evidence="12" id="KW-0539">Nucleus</keyword>
<dbReference type="GO" id="GO:0042393">
    <property type="term" value="F:histone binding"/>
    <property type="evidence" value="ECO:0007669"/>
    <property type="project" value="TreeGrafter"/>
</dbReference>
<evidence type="ECO:0000256" key="14">
    <source>
        <dbReference type="SAM" id="MobiDB-lite"/>
    </source>
</evidence>
<dbReference type="GO" id="GO:0005524">
    <property type="term" value="F:ATP binding"/>
    <property type="evidence" value="ECO:0007669"/>
    <property type="project" value="UniProtKB-KW"/>
</dbReference>
<dbReference type="Pfam" id="PF00385">
    <property type="entry name" value="Chromo"/>
    <property type="match status" value="2"/>
</dbReference>
<feature type="domain" description="Helicase C-terminal" evidence="17">
    <location>
        <begin position="857"/>
        <end position="1013"/>
    </location>
</feature>
<dbReference type="GO" id="GO:0034728">
    <property type="term" value="P:nucleosome organization"/>
    <property type="evidence" value="ECO:0007669"/>
    <property type="project" value="TreeGrafter"/>
</dbReference>
<evidence type="ECO:0000313" key="20">
    <source>
        <dbReference type="Proteomes" id="UP000663832"/>
    </source>
</evidence>
<dbReference type="GO" id="GO:0140658">
    <property type="term" value="F:ATP-dependent chromatin remodeler activity"/>
    <property type="evidence" value="ECO:0007669"/>
    <property type="project" value="TreeGrafter"/>
</dbReference>
<evidence type="ECO:0000313" key="19">
    <source>
        <dbReference type="EMBL" id="CAF0966096.1"/>
    </source>
</evidence>
<keyword evidence="8" id="KW-0156">Chromatin regulator</keyword>
<keyword evidence="9" id="KW-0805">Transcription regulation</keyword>
<feature type="compositionally biased region" description="Acidic residues" evidence="14">
    <location>
        <begin position="254"/>
        <end position="268"/>
    </location>
</feature>
<feature type="compositionally biased region" description="Basic residues" evidence="14">
    <location>
        <begin position="1703"/>
        <end position="1715"/>
    </location>
</feature>
<feature type="compositionally biased region" description="Acidic residues" evidence="14">
    <location>
        <begin position="101"/>
        <end position="140"/>
    </location>
</feature>
<dbReference type="InterPro" id="IPR014001">
    <property type="entry name" value="Helicase_ATP-bd"/>
</dbReference>
<keyword evidence="3" id="KW-0677">Repeat</keyword>
<dbReference type="InterPro" id="IPR023780">
    <property type="entry name" value="Chromo_domain"/>
</dbReference>
<feature type="compositionally biased region" description="Basic and acidic residues" evidence="14">
    <location>
        <begin position="1659"/>
        <end position="1668"/>
    </location>
</feature>
<evidence type="ECO:0000259" key="16">
    <source>
        <dbReference type="PROSITE" id="PS51192"/>
    </source>
</evidence>
<evidence type="ECO:0000256" key="9">
    <source>
        <dbReference type="ARBA" id="ARBA00023015"/>
    </source>
</evidence>
<dbReference type="InterPro" id="IPR016197">
    <property type="entry name" value="Chromo-like_dom_sf"/>
</dbReference>
<feature type="compositionally biased region" description="Low complexity" evidence="14">
    <location>
        <begin position="1777"/>
        <end position="1791"/>
    </location>
</feature>
<dbReference type="PROSITE" id="PS51192">
    <property type="entry name" value="HELICASE_ATP_BIND_1"/>
    <property type="match status" value="1"/>
</dbReference>
<dbReference type="EMBL" id="CAJNOM010000063">
    <property type="protein sequence ID" value="CAF0959395.1"/>
    <property type="molecule type" value="Genomic_DNA"/>
</dbReference>
<dbReference type="FunFam" id="3.40.50.10810:FF:000005">
    <property type="entry name" value="Photoperiod-independent early flowering 1"/>
    <property type="match status" value="1"/>
</dbReference>
<feature type="region of interest" description="Disordered" evidence="14">
    <location>
        <begin position="1"/>
        <end position="314"/>
    </location>
</feature>
<feature type="compositionally biased region" description="Polar residues" evidence="14">
    <location>
        <begin position="31"/>
        <end position="46"/>
    </location>
</feature>
<dbReference type="PROSITE" id="PS50013">
    <property type="entry name" value="CHROMO_2"/>
    <property type="match status" value="2"/>
</dbReference>
<comment type="caution">
    <text evidence="18">The sequence shown here is derived from an EMBL/GenBank/DDBJ whole genome shotgun (WGS) entry which is preliminary data.</text>
</comment>
<dbReference type="GO" id="GO:0005634">
    <property type="term" value="C:nucleus"/>
    <property type="evidence" value="ECO:0007669"/>
    <property type="project" value="UniProtKB-SubCell"/>
</dbReference>
<keyword evidence="7" id="KW-0067">ATP-binding</keyword>
<feature type="compositionally biased region" description="Basic and acidic residues" evidence="14">
    <location>
        <begin position="1747"/>
        <end position="1760"/>
    </location>
</feature>
<dbReference type="InterPro" id="IPR009057">
    <property type="entry name" value="Homeodomain-like_sf"/>
</dbReference>
<dbReference type="PANTHER" id="PTHR45623">
    <property type="entry name" value="CHROMODOMAIN-HELICASE-DNA-BINDING PROTEIN 3-RELATED-RELATED"/>
    <property type="match status" value="1"/>
</dbReference>
<evidence type="ECO:0000256" key="3">
    <source>
        <dbReference type="ARBA" id="ARBA00022737"/>
    </source>
</evidence>
<dbReference type="CDD" id="cd18661">
    <property type="entry name" value="CD2_tandem_CHD1-2_like"/>
    <property type="match status" value="1"/>
</dbReference>
<keyword evidence="10" id="KW-0238">DNA-binding</keyword>
<keyword evidence="11" id="KW-0804">Transcription</keyword>
<feature type="domain" description="Chromo" evidence="15">
    <location>
        <begin position="318"/>
        <end position="413"/>
    </location>
</feature>
<dbReference type="PROSITE" id="PS51194">
    <property type="entry name" value="HELICASE_CTER"/>
    <property type="match status" value="1"/>
</dbReference>
<feature type="compositionally biased region" description="Polar residues" evidence="14">
    <location>
        <begin position="1426"/>
        <end position="1435"/>
    </location>
</feature>
<dbReference type="Pfam" id="PF00271">
    <property type="entry name" value="Helicase_C"/>
    <property type="match status" value="1"/>
</dbReference>
<dbReference type="FunFam" id="2.40.50.40:FF:000014">
    <property type="entry name" value="Chromodomain-helicase-DNA-binding protein 2 isoform 1"/>
    <property type="match status" value="1"/>
</dbReference>
<feature type="compositionally biased region" description="Low complexity" evidence="14">
    <location>
        <begin position="1643"/>
        <end position="1658"/>
    </location>
</feature>
<feature type="compositionally biased region" description="Low complexity" evidence="14">
    <location>
        <begin position="1718"/>
        <end position="1728"/>
    </location>
</feature>
<evidence type="ECO:0000256" key="11">
    <source>
        <dbReference type="ARBA" id="ARBA00023163"/>
    </source>
</evidence>
<dbReference type="OrthoDB" id="5857104at2759"/>
<comment type="subcellular location">
    <subcellularLocation>
        <location evidence="1">Nucleus</location>
    </subcellularLocation>
</comment>
<feature type="compositionally biased region" description="Low complexity" evidence="14">
    <location>
        <begin position="1609"/>
        <end position="1624"/>
    </location>
</feature>
<feature type="domain" description="Chromo" evidence="15">
    <location>
        <begin position="439"/>
        <end position="502"/>
    </location>
</feature>
<dbReference type="SUPFAM" id="SSF46689">
    <property type="entry name" value="Homeodomain-like"/>
    <property type="match status" value="1"/>
</dbReference>
<comment type="similarity">
    <text evidence="2">Belongs to the SNF2/RAD54 helicase family.</text>
</comment>
<dbReference type="PANTHER" id="PTHR45623:SF14">
    <property type="entry name" value="CHROMODOMAIN-HELICASE-DNA-BINDING PROTEIN 1"/>
    <property type="match status" value="1"/>
</dbReference>
<comment type="catalytic activity">
    <reaction evidence="13">
        <text>ATP + H2O = ADP + phosphate + H(+)</text>
        <dbReference type="Rhea" id="RHEA:13065"/>
        <dbReference type="ChEBI" id="CHEBI:15377"/>
        <dbReference type="ChEBI" id="CHEBI:15378"/>
        <dbReference type="ChEBI" id="CHEBI:30616"/>
        <dbReference type="ChEBI" id="CHEBI:43474"/>
        <dbReference type="ChEBI" id="CHEBI:456216"/>
    </reaction>
</comment>
<dbReference type="InterPro" id="IPR027417">
    <property type="entry name" value="P-loop_NTPase"/>
</dbReference>
<evidence type="ECO:0000256" key="2">
    <source>
        <dbReference type="ARBA" id="ARBA00007025"/>
    </source>
</evidence>
<evidence type="ECO:0000256" key="13">
    <source>
        <dbReference type="ARBA" id="ARBA00049360"/>
    </source>
</evidence>
<accession>A0A814DRS9</accession>